<reference evidence="2 3" key="1">
    <citation type="journal article" date="2019" name="Philos. Trans. R. Soc. Lond., B, Biol. Sci.">
        <title>Ant behaviour and brain gene expression of defending hosts depend on the ecological success of the intruding social parasite.</title>
        <authorList>
            <person name="Kaur R."/>
            <person name="Stoldt M."/>
            <person name="Jongepier E."/>
            <person name="Feldmeyer B."/>
            <person name="Menzel F."/>
            <person name="Bornberg-Bauer E."/>
            <person name="Foitzik S."/>
        </authorList>
    </citation>
    <scope>NUCLEOTIDE SEQUENCE [LARGE SCALE GENOMIC DNA]</scope>
    <source>
        <tissue evidence="2">Whole body</tissue>
    </source>
</reference>
<evidence type="ECO:0000313" key="2">
    <source>
        <dbReference type="EMBL" id="TGZ47887.1"/>
    </source>
</evidence>
<dbReference type="EMBL" id="QBLH01002631">
    <property type="protein sequence ID" value="TGZ47887.1"/>
    <property type="molecule type" value="Genomic_DNA"/>
</dbReference>
<gene>
    <name evidence="2" type="ORF">DBV15_12704</name>
</gene>
<evidence type="ECO:0000313" key="3">
    <source>
        <dbReference type="Proteomes" id="UP000310200"/>
    </source>
</evidence>
<dbReference type="AlphaFoldDB" id="A0A4S2KJ85"/>
<feature type="region of interest" description="Disordered" evidence="1">
    <location>
        <begin position="37"/>
        <end position="96"/>
    </location>
</feature>
<evidence type="ECO:0000256" key="1">
    <source>
        <dbReference type="SAM" id="MobiDB-lite"/>
    </source>
</evidence>
<dbReference type="STRING" id="300112.A0A4S2KJ85"/>
<feature type="compositionally biased region" description="Low complexity" evidence="1">
    <location>
        <begin position="62"/>
        <end position="75"/>
    </location>
</feature>
<name>A0A4S2KJ85_9HYME</name>
<organism evidence="2 3">
    <name type="scientific">Temnothorax longispinosus</name>
    <dbReference type="NCBI Taxonomy" id="300112"/>
    <lineage>
        <taxon>Eukaryota</taxon>
        <taxon>Metazoa</taxon>
        <taxon>Ecdysozoa</taxon>
        <taxon>Arthropoda</taxon>
        <taxon>Hexapoda</taxon>
        <taxon>Insecta</taxon>
        <taxon>Pterygota</taxon>
        <taxon>Neoptera</taxon>
        <taxon>Endopterygota</taxon>
        <taxon>Hymenoptera</taxon>
        <taxon>Apocrita</taxon>
        <taxon>Aculeata</taxon>
        <taxon>Formicoidea</taxon>
        <taxon>Formicidae</taxon>
        <taxon>Myrmicinae</taxon>
        <taxon>Temnothorax</taxon>
    </lineage>
</organism>
<protein>
    <submittedName>
        <fullName evidence="2">Histone H3</fullName>
    </submittedName>
</protein>
<keyword evidence="3" id="KW-1185">Reference proteome</keyword>
<dbReference type="Proteomes" id="UP000310200">
    <property type="component" value="Unassembled WGS sequence"/>
</dbReference>
<comment type="caution">
    <text evidence="2">The sequence shown here is derived from an EMBL/GenBank/DDBJ whole genome shotgun (WGS) entry which is preliminary data.</text>
</comment>
<feature type="compositionally biased region" description="Low complexity" evidence="1">
    <location>
        <begin position="37"/>
        <end position="48"/>
    </location>
</feature>
<accession>A0A4S2KJ85</accession>
<sequence>MSFLNDTLEYKETCSSLRFPNRKDTAQVMNNLFAPLPSFSNSPMNNSNDCTDSENRPPSTAPLPSFSNSPMNNSNDCTDSENRPPSTPSPSISELSVATSALRKRQHSSNIDEVDRAFLQTLNTSVQPNPIDGFMLRLAEGMRRLPYRERSQLELEFLIKLRETEERLGLLNN</sequence>
<proteinExistence type="predicted"/>